<dbReference type="Proteomes" id="UP000002315">
    <property type="component" value="Chromosome"/>
</dbReference>
<dbReference type="Pfam" id="PF13379">
    <property type="entry name" value="NMT1_2"/>
    <property type="match status" value="1"/>
</dbReference>
<dbReference type="InterPro" id="IPR010067">
    <property type="entry name" value="ABC_SsuA_sub-bd"/>
</dbReference>
<dbReference type="STRING" id="523846.Mfer_0616"/>
<proteinExistence type="predicted"/>
<dbReference type="OrthoDB" id="10037at2157"/>
<dbReference type="SUPFAM" id="SSF53850">
    <property type="entry name" value="Periplasmic binding protein-like II"/>
    <property type="match status" value="1"/>
</dbReference>
<name>E3GYN3_METFV</name>
<evidence type="ECO:0000256" key="3">
    <source>
        <dbReference type="ARBA" id="ARBA00022475"/>
    </source>
</evidence>
<keyword evidence="5" id="KW-0472">Membrane</keyword>
<evidence type="ECO:0000313" key="8">
    <source>
        <dbReference type="Proteomes" id="UP000002315"/>
    </source>
</evidence>
<sequence length="315" mass="34744">MDKKILVVIAIIAVIIAAYGIYNYTAQPKGEVVIGHLKSDHHAALYVALAKGMFEKEGIKVKTIEFKAGPELMRAIASKQIDIGYVGTPPAVTSISKGVPVKIIAAVNEEGSGIVVKKGSGIHSISDLKGKTVAIPMKGSIQDVLLKMVLKQHNIDPKDVNIVEMDVPMMPKALQAGRIDAFIAWEPYVTMAKMKGYGDVLMYSSEIWKDHPCCVVIARDDFINNNPEIVKKFLKVHVEATNYIIAHKDEVASIISKKLGTPVDVEKEAMTHIKYTSVPSQDNIMKFVKILKQIGYIKKDLTKEDIFDLRYLPSS</sequence>
<keyword evidence="8" id="KW-1185">Reference proteome</keyword>
<accession>E3GYN3</accession>
<dbReference type="GO" id="GO:0016020">
    <property type="term" value="C:membrane"/>
    <property type="evidence" value="ECO:0007669"/>
    <property type="project" value="InterPro"/>
</dbReference>
<dbReference type="GO" id="GO:0012505">
    <property type="term" value="C:endomembrane system"/>
    <property type="evidence" value="ECO:0007669"/>
    <property type="project" value="UniProtKB-SubCell"/>
</dbReference>
<keyword evidence="3" id="KW-1003">Cell membrane</keyword>
<evidence type="ECO:0000256" key="4">
    <source>
        <dbReference type="ARBA" id="ARBA00022519"/>
    </source>
</evidence>
<feature type="domain" description="Solute-binding protein family 3/N-terminal" evidence="6">
    <location>
        <begin position="31"/>
        <end position="263"/>
    </location>
</feature>
<dbReference type="NCBIfam" id="TIGR01728">
    <property type="entry name" value="SsuA_fam"/>
    <property type="match status" value="1"/>
</dbReference>
<keyword evidence="2" id="KW-0813">Transport</keyword>
<evidence type="ECO:0000256" key="2">
    <source>
        <dbReference type="ARBA" id="ARBA00022448"/>
    </source>
</evidence>
<dbReference type="SMART" id="SM00062">
    <property type="entry name" value="PBPb"/>
    <property type="match status" value="1"/>
</dbReference>
<keyword evidence="4" id="KW-0997">Cell inner membrane</keyword>
<dbReference type="KEGG" id="mfv:Mfer_0616"/>
<evidence type="ECO:0000259" key="6">
    <source>
        <dbReference type="SMART" id="SM00062"/>
    </source>
</evidence>
<dbReference type="GO" id="GO:0042626">
    <property type="term" value="F:ATPase-coupled transmembrane transporter activity"/>
    <property type="evidence" value="ECO:0007669"/>
    <property type="project" value="InterPro"/>
</dbReference>
<dbReference type="EMBL" id="CP002278">
    <property type="protein sequence ID" value="ADP77415.1"/>
    <property type="molecule type" value="Genomic_DNA"/>
</dbReference>
<dbReference type="HOGENOM" id="CLU_028871_10_4_2"/>
<dbReference type="CDD" id="cd13553">
    <property type="entry name" value="PBP2_NrtA_CpmA_like"/>
    <property type="match status" value="1"/>
</dbReference>
<dbReference type="InterPro" id="IPR044527">
    <property type="entry name" value="NrtA/CpmA_ABC-bd_dom"/>
</dbReference>
<protein>
    <submittedName>
        <fullName evidence="7">Aliphatic sulfonates family ABC transporter, periplasmic ligand-binding protein</fullName>
    </submittedName>
</protein>
<evidence type="ECO:0000256" key="1">
    <source>
        <dbReference type="ARBA" id="ARBA00004308"/>
    </source>
</evidence>
<reference evidence="7 8" key="1">
    <citation type="journal article" date="2010" name="Stand. Genomic Sci.">
        <title>Complete genome sequence of Methanothermus fervidus type strain (V24S).</title>
        <authorList>
            <person name="Anderson I."/>
            <person name="Djao O.D."/>
            <person name="Misra M."/>
            <person name="Chertkov O."/>
            <person name="Nolan M."/>
            <person name="Lucas S."/>
            <person name="Lapidus A."/>
            <person name="Del Rio T.G."/>
            <person name="Tice H."/>
            <person name="Cheng J.F."/>
            <person name="Tapia R."/>
            <person name="Han C."/>
            <person name="Goodwin L."/>
            <person name="Pitluck S."/>
            <person name="Liolios K."/>
            <person name="Ivanova N."/>
            <person name="Mavromatis K."/>
            <person name="Mikhailova N."/>
            <person name="Pati A."/>
            <person name="Brambilla E."/>
            <person name="Chen A."/>
            <person name="Palaniappan K."/>
            <person name="Land M."/>
            <person name="Hauser L."/>
            <person name="Chang Y.J."/>
            <person name="Jeffries C.D."/>
            <person name="Sikorski J."/>
            <person name="Spring S."/>
            <person name="Rohde M."/>
            <person name="Eichinger K."/>
            <person name="Huber H."/>
            <person name="Wirth R."/>
            <person name="Goker M."/>
            <person name="Detter J.C."/>
            <person name="Woyke T."/>
            <person name="Bristow J."/>
            <person name="Eisen J.A."/>
            <person name="Markowitz V."/>
            <person name="Hugenholtz P."/>
            <person name="Klenk H.P."/>
            <person name="Kyrpides N.C."/>
        </authorList>
    </citation>
    <scope>NUCLEOTIDE SEQUENCE [LARGE SCALE GENOMIC DNA]</scope>
    <source>
        <strain evidence="8">ATCC 43054 / DSM 2088 / JCM 10308 / V24 S</strain>
    </source>
</reference>
<gene>
    <name evidence="7" type="ordered locus">Mfer_0616</name>
</gene>
<dbReference type="InterPro" id="IPR001638">
    <property type="entry name" value="Solute-binding_3/MltF_N"/>
</dbReference>
<comment type="subcellular location">
    <subcellularLocation>
        <location evidence="1">Endomembrane system</location>
    </subcellularLocation>
</comment>
<organism evidence="7 8">
    <name type="scientific">Methanothermus fervidus (strain ATCC 43054 / DSM 2088 / JCM 10308 / V24 S)</name>
    <dbReference type="NCBI Taxonomy" id="523846"/>
    <lineage>
        <taxon>Archaea</taxon>
        <taxon>Methanobacteriati</taxon>
        <taxon>Methanobacteriota</taxon>
        <taxon>Methanomada group</taxon>
        <taxon>Methanobacteria</taxon>
        <taxon>Methanobacteriales</taxon>
        <taxon>Methanothermaceae</taxon>
        <taxon>Methanothermus</taxon>
    </lineage>
</organism>
<dbReference type="PANTHER" id="PTHR30024">
    <property type="entry name" value="ALIPHATIC SULFONATES-BINDING PROTEIN-RELATED"/>
    <property type="match status" value="1"/>
</dbReference>
<dbReference type="AlphaFoldDB" id="E3GYN3"/>
<evidence type="ECO:0000313" key="7">
    <source>
        <dbReference type="EMBL" id="ADP77415.1"/>
    </source>
</evidence>
<evidence type="ECO:0000256" key="5">
    <source>
        <dbReference type="ARBA" id="ARBA00023136"/>
    </source>
</evidence>
<dbReference type="Gene3D" id="3.40.190.10">
    <property type="entry name" value="Periplasmic binding protein-like II"/>
    <property type="match status" value="2"/>
</dbReference>